<organism evidence="1 2">
    <name type="scientific">Hypoxylon rubiginosum</name>
    <dbReference type="NCBI Taxonomy" id="110542"/>
    <lineage>
        <taxon>Eukaryota</taxon>
        <taxon>Fungi</taxon>
        <taxon>Dikarya</taxon>
        <taxon>Ascomycota</taxon>
        <taxon>Pezizomycotina</taxon>
        <taxon>Sordariomycetes</taxon>
        <taxon>Xylariomycetidae</taxon>
        <taxon>Xylariales</taxon>
        <taxon>Hypoxylaceae</taxon>
        <taxon>Hypoxylon</taxon>
    </lineage>
</organism>
<evidence type="ECO:0000313" key="2">
    <source>
        <dbReference type="Proteomes" id="UP001497700"/>
    </source>
</evidence>
<protein>
    <submittedName>
        <fullName evidence="1">Uncharacterized protein</fullName>
    </submittedName>
</protein>
<dbReference type="Proteomes" id="UP001497700">
    <property type="component" value="Unassembled WGS sequence"/>
</dbReference>
<proteinExistence type="predicted"/>
<accession>A0ACB9YQ21</accession>
<keyword evidence="2" id="KW-1185">Reference proteome</keyword>
<evidence type="ECO:0000313" key="1">
    <source>
        <dbReference type="EMBL" id="KAI4861286.1"/>
    </source>
</evidence>
<name>A0ACB9YQ21_9PEZI</name>
<gene>
    <name evidence="1" type="ORF">F4820DRAFT_434358</name>
</gene>
<comment type="caution">
    <text evidence="1">The sequence shown here is derived from an EMBL/GenBank/DDBJ whole genome shotgun (WGS) entry which is preliminary data.</text>
</comment>
<dbReference type="EMBL" id="MU393557">
    <property type="protein sequence ID" value="KAI4861286.1"/>
    <property type="molecule type" value="Genomic_DNA"/>
</dbReference>
<sequence>MANVTPSLSLEVDNLEFALPSFDGNESNELWSQLLPADNSAAYVPSTDLKMLLDTGVDISMLSSMYTGGQINSTAVPVVWPDADRPLQMVHPPPDIVPYMGDGAYTLAGQLYWTAMAFGFQAIRAITSSPSPPPAAVDIVTETFTYTMRHAALPQIMTMMQARLLFRRYGYFQHPANRSVDEQQYWSWALDPSVVTDLGTDMGREFQKAGVRKDDFLTPLDVERLLRDRFRDDYPVFEAALKGQALSEEHVACMRRLMQIMSRQSICFGDGPRWKPESVETLINGWEMSTSPVAVS</sequence>
<reference evidence="1 2" key="1">
    <citation type="journal article" date="2022" name="New Phytol.">
        <title>Ecological generalism drives hyperdiversity of secondary metabolite gene clusters in xylarialean endophytes.</title>
        <authorList>
            <person name="Franco M.E.E."/>
            <person name="Wisecaver J.H."/>
            <person name="Arnold A.E."/>
            <person name="Ju Y.M."/>
            <person name="Slot J.C."/>
            <person name="Ahrendt S."/>
            <person name="Moore L.P."/>
            <person name="Eastman K.E."/>
            <person name="Scott K."/>
            <person name="Konkel Z."/>
            <person name="Mondo S.J."/>
            <person name="Kuo A."/>
            <person name="Hayes R.D."/>
            <person name="Haridas S."/>
            <person name="Andreopoulos B."/>
            <person name="Riley R."/>
            <person name="LaButti K."/>
            <person name="Pangilinan J."/>
            <person name="Lipzen A."/>
            <person name="Amirebrahimi M."/>
            <person name="Yan J."/>
            <person name="Adam C."/>
            <person name="Keymanesh K."/>
            <person name="Ng V."/>
            <person name="Louie K."/>
            <person name="Northen T."/>
            <person name="Drula E."/>
            <person name="Henrissat B."/>
            <person name="Hsieh H.M."/>
            <person name="Youens-Clark K."/>
            <person name="Lutzoni F."/>
            <person name="Miadlikowska J."/>
            <person name="Eastwood D.C."/>
            <person name="Hamelin R.C."/>
            <person name="Grigoriev I.V."/>
            <person name="U'Ren J.M."/>
        </authorList>
    </citation>
    <scope>NUCLEOTIDE SEQUENCE [LARGE SCALE GENOMIC DNA]</scope>
    <source>
        <strain evidence="1 2">CBS 119005</strain>
    </source>
</reference>